<reference evidence="2" key="2">
    <citation type="submission" date="2015-01" db="EMBL/GenBank/DDBJ databases">
        <title>Evolutionary Origins and Diversification of the Mycorrhizal Mutualists.</title>
        <authorList>
            <consortium name="DOE Joint Genome Institute"/>
            <consortium name="Mycorrhizal Genomics Consortium"/>
            <person name="Kohler A."/>
            <person name="Kuo A."/>
            <person name="Nagy L.G."/>
            <person name="Floudas D."/>
            <person name="Copeland A."/>
            <person name="Barry K.W."/>
            <person name="Cichocki N."/>
            <person name="Veneault-Fourrey C."/>
            <person name="LaButti K."/>
            <person name="Lindquist E.A."/>
            <person name="Lipzen A."/>
            <person name="Lundell T."/>
            <person name="Morin E."/>
            <person name="Murat C."/>
            <person name="Riley R."/>
            <person name="Ohm R."/>
            <person name="Sun H."/>
            <person name="Tunlid A."/>
            <person name="Henrissat B."/>
            <person name="Grigoriev I.V."/>
            <person name="Hibbett D.S."/>
            <person name="Martin F."/>
        </authorList>
    </citation>
    <scope>NUCLEOTIDE SEQUENCE [LARGE SCALE GENOMIC DNA]</scope>
    <source>
        <strain evidence="2">Zn</strain>
    </source>
</reference>
<keyword evidence="2" id="KW-1185">Reference proteome</keyword>
<proteinExistence type="predicted"/>
<organism evidence="1 2">
    <name type="scientific">Oidiodendron maius (strain Zn)</name>
    <dbReference type="NCBI Taxonomy" id="913774"/>
    <lineage>
        <taxon>Eukaryota</taxon>
        <taxon>Fungi</taxon>
        <taxon>Dikarya</taxon>
        <taxon>Ascomycota</taxon>
        <taxon>Pezizomycotina</taxon>
        <taxon>Leotiomycetes</taxon>
        <taxon>Leotiomycetes incertae sedis</taxon>
        <taxon>Myxotrichaceae</taxon>
        <taxon>Oidiodendron</taxon>
    </lineage>
</organism>
<protein>
    <recommendedName>
        <fullName evidence="3">Retrotransposon gag domain-containing protein</fullName>
    </recommendedName>
</protein>
<sequence>MQAQITQLQLEIQTLHSYSRPKPALLDPDKFNGSTQRFNTWLPSIQAKLHVDGMAIGNTIAQFYYMFLNLESHIQAIVLPQLAQAEESELWDYNTILAQLSWVYDNPNKAQEAKDKLLALYQDTDSIPVYISKFEHALYKVYRQD</sequence>
<dbReference type="OrthoDB" id="3588879at2759"/>
<dbReference type="Proteomes" id="UP000054321">
    <property type="component" value="Unassembled WGS sequence"/>
</dbReference>
<accession>A0A0C3GPU8</accession>
<evidence type="ECO:0000313" key="1">
    <source>
        <dbReference type="EMBL" id="KIM93419.1"/>
    </source>
</evidence>
<dbReference type="HOGENOM" id="CLU_2020745_0_0_1"/>
<gene>
    <name evidence="1" type="ORF">OIDMADRAFT_61569</name>
</gene>
<dbReference type="InParanoid" id="A0A0C3GPU8"/>
<name>A0A0C3GPU8_OIDMZ</name>
<evidence type="ECO:0008006" key="3">
    <source>
        <dbReference type="Google" id="ProtNLM"/>
    </source>
</evidence>
<evidence type="ECO:0000313" key="2">
    <source>
        <dbReference type="Proteomes" id="UP000054321"/>
    </source>
</evidence>
<dbReference type="AlphaFoldDB" id="A0A0C3GPU8"/>
<dbReference type="STRING" id="913774.A0A0C3GPU8"/>
<reference evidence="1 2" key="1">
    <citation type="submission" date="2014-04" db="EMBL/GenBank/DDBJ databases">
        <authorList>
            <consortium name="DOE Joint Genome Institute"/>
            <person name="Kuo A."/>
            <person name="Martino E."/>
            <person name="Perotto S."/>
            <person name="Kohler A."/>
            <person name="Nagy L.G."/>
            <person name="Floudas D."/>
            <person name="Copeland A."/>
            <person name="Barry K.W."/>
            <person name="Cichocki N."/>
            <person name="Veneault-Fourrey C."/>
            <person name="LaButti K."/>
            <person name="Lindquist E.A."/>
            <person name="Lipzen A."/>
            <person name="Lundell T."/>
            <person name="Morin E."/>
            <person name="Murat C."/>
            <person name="Sun H."/>
            <person name="Tunlid A."/>
            <person name="Henrissat B."/>
            <person name="Grigoriev I.V."/>
            <person name="Hibbett D.S."/>
            <person name="Martin F."/>
            <person name="Nordberg H.P."/>
            <person name="Cantor M.N."/>
            <person name="Hua S.X."/>
        </authorList>
    </citation>
    <scope>NUCLEOTIDE SEQUENCE [LARGE SCALE GENOMIC DNA]</scope>
    <source>
        <strain evidence="1 2">Zn</strain>
    </source>
</reference>
<dbReference type="EMBL" id="KN832895">
    <property type="protein sequence ID" value="KIM93419.1"/>
    <property type="molecule type" value="Genomic_DNA"/>
</dbReference>